<protein>
    <submittedName>
        <fullName evidence="3">PadR family transcriptional regulator</fullName>
    </submittedName>
</protein>
<dbReference type="SUPFAM" id="SSF46785">
    <property type="entry name" value="Winged helix' DNA-binding domain"/>
    <property type="match status" value="1"/>
</dbReference>
<dbReference type="Gene3D" id="1.10.10.10">
    <property type="entry name" value="Winged helix-like DNA-binding domain superfamily/Winged helix DNA-binding domain"/>
    <property type="match status" value="1"/>
</dbReference>
<feature type="region of interest" description="Disordered" evidence="1">
    <location>
        <begin position="169"/>
        <end position="196"/>
    </location>
</feature>
<keyword evidence="4" id="KW-1185">Reference proteome</keyword>
<feature type="compositionally biased region" description="Gly residues" evidence="1">
    <location>
        <begin position="184"/>
        <end position="193"/>
    </location>
</feature>
<dbReference type="Pfam" id="PF03551">
    <property type="entry name" value="PadR"/>
    <property type="match status" value="1"/>
</dbReference>
<dbReference type="EMBL" id="SOFG01000004">
    <property type="protein sequence ID" value="TFB90173.1"/>
    <property type="molecule type" value="Genomic_DNA"/>
</dbReference>
<proteinExistence type="predicted"/>
<reference evidence="3 4" key="1">
    <citation type="submission" date="2019-03" db="EMBL/GenBank/DDBJ databases">
        <title>Genomics of glacier-inhabiting Cryobacterium strains.</title>
        <authorList>
            <person name="Liu Q."/>
            <person name="Xin Y.-H."/>
        </authorList>
    </citation>
    <scope>NUCLEOTIDE SEQUENCE [LARGE SCALE GENOMIC DNA]</scope>
    <source>
        <strain evidence="3 4">MDB2-B</strain>
    </source>
</reference>
<evidence type="ECO:0000259" key="2">
    <source>
        <dbReference type="Pfam" id="PF03551"/>
    </source>
</evidence>
<dbReference type="InterPro" id="IPR036388">
    <property type="entry name" value="WH-like_DNA-bd_sf"/>
</dbReference>
<comment type="caution">
    <text evidence="3">The sequence shown here is derived from an EMBL/GenBank/DDBJ whole genome shotgun (WGS) entry which is preliminary data.</text>
</comment>
<evidence type="ECO:0000313" key="3">
    <source>
        <dbReference type="EMBL" id="TFB90173.1"/>
    </source>
</evidence>
<sequence>MPQPPVGIQGRSGYLITRFVPVPLGLPRKTFAILGIVIFRFGGPVSVRSCLLVILSIGPAYGFQLHAELSSRTAGRRVVNAGQVYGTLERLVKQGAVESAGTTDDGLPLYRATATGLSEASAWLTATDSVVGEEWNELVDRVLLASSHPNADVLGIIARYRQRWQADFAGAGPSSGHDPALAGANGGGPGPGAGQDLLGAAARRALATAALAWLDSTERALVAAGPGQFGHGLNLQKPRRGRRPAVAA</sequence>
<name>A0ABY2II86_9MICO</name>
<gene>
    <name evidence="3" type="ORF">E3O44_00710</name>
</gene>
<feature type="domain" description="Transcription regulator PadR N-terminal" evidence="2">
    <location>
        <begin position="51"/>
        <end position="119"/>
    </location>
</feature>
<accession>A0ABY2II86</accession>
<feature type="region of interest" description="Disordered" evidence="1">
    <location>
        <begin position="228"/>
        <end position="248"/>
    </location>
</feature>
<organism evidence="3 4">
    <name type="scientific">Cryobacterium algoricola</name>
    <dbReference type="NCBI Taxonomy" id="1259183"/>
    <lineage>
        <taxon>Bacteria</taxon>
        <taxon>Bacillati</taxon>
        <taxon>Actinomycetota</taxon>
        <taxon>Actinomycetes</taxon>
        <taxon>Micrococcales</taxon>
        <taxon>Microbacteriaceae</taxon>
        <taxon>Cryobacterium</taxon>
    </lineage>
</organism>
<evidence type="ECO:0000256" key="1">
    <source>
        <dbReference type="SAM" id="MobiDB-lite"/>
    </source>
</evidence>
<dbReference type="Proteomes" id="UP000297608">
    <property type="component" value="Unassembled WGS sequence"/>
</dbReference>
<dbReference type="InterPro" id="IPR036390">
    <property type="entry name" value="WH_DNA-bd_sf"/>
</dbReference>
<feature type="compositionally biased region" description="Basic residues" evidence="1">
    <location>
        <begin position="237"/>
        <end position="248"/>
    </location>
</feature>
<dbReference type="InterPro" id="IPR005149">
    <property type="entry name" value="Tscrpt_reg_PadR_N"/>
</dbReference>
<evidence type="ECO:0000313" key="4">
    <source>
        <dbReference type="Proteomes" id="UP000297608"/>
    </source>
</evidence>